<feature type="compositionally biased region" description="Basic and acidic residues" evidence="1">
    <location>
        <begin position="140"/>
        <end position="149"/>
    </location>
</feature>
<dbReference type="InterPro" id="IPR027381">
    <property type="entry name" value="LytR/CpsA/Psr_C"/>
</dbReference>
<reference evidence="4 5" key="1">
    <citation type="submission" date="2018-09" db="EMBL/GenBank/DDBJ databases">
        <title>Metagenome Assembled Genomes from an Advanced Water Purification Facility.</title>
        <authorList>
            <person name="Stamps B.W."/>
            <person name="Spear J.R."/>
        </authorList>
    </citation>
    <scope>NUCLEOTIDE SEQUENCE [LARGE SCALE GENOMIC DNA]</scope>
    <source>
        <strain evidence="4">Bin_63_2</strain>
    </source>
</reference>
<evidence type="ECO:0000256" key="2">
    <source>
        <dbReference type="SAM" id="Phobius"/>
    </source>
</evidence>
<dbReference type="AlphaFoldDB" id="A0A5C7JCV6"/>
<dbReference type="Pfam" id="PF13399">
    <property type="entry name" value="LytR_C"/>
    <property type="match status" value="1"/>
</dbReference>
<feature type="compositionally biased region" description="Basic and acidic residues" evidence="1">
    <location>
        <begin position="160"/>
        <end position="170"/>
    </location>
</feature>
<dbReference type="Proteomes" id="UP000321026">
    <property type="component" value="Unassembled WGS sequence"/>
</dbReference>
<protein>
    <recommendedName>
        <fullName evidence="3">LytR/CpsA/Psr regulator C-terminal domain-containing protein</fullName>
    </recommendedName>
</protein>
<feature type="compositionally biased region" description="Acidic residues" evidence="1">
    <location>
        <begin position="259"/>
        <end position="268"/>
    </location>
</feature>
<dbReference type="EMBL" id="SSDS01000018">
    <property type="protein sequence ID" value="TXG78356.1"/>
    <property type="molecule type" value="Genomic_DNA"/>
</dbReference>
<evidence type="ECO:0000256" key="1">
    <source>
        <dbReference type="SAM" id="MobiDB-lite"/>
    </source>
</evidence>
<feature type="region of interest" description="Disordered" evidence="1">
    <location>
        <begin position="28"/>
        <end position="339"/>
    </location>
</feature>
<feature type="region of interest" description="Disordered" evidence="1">
    <location>
        <begin position="379"/>
        <end position="406"/>
    </location>
</feature>
<evidence type="ECO:0000313" key="4">
    <source>
        <dbReference type="EMBL" id="TXG78356.1"/>
    </source>
</evidence>
<feature type="transmembrane region" description="Helical" evidence="2">
    <location>
        <begin position="350"/>
        <end position="371"/>
    </location>
</feature>
<feature type="compositionally biased region" description="Basic and acidic residues" evidence="1">
    <location>
        <begin position="309"/>
        <end position="325"/>
    </location>
</feature>
<gene>
    <name evidence="4" type="ORF">E6Q11_01190</name>
</gene>
<feature type="compositionally biased region" description="Basic and acidic residues" evidence="1">
    <location>
        <begin position="28"/>
        <end position="58"/>
    </location>
</feature>
<accession>A0A5C7JCV6</accession>
<keyword evidence="2" id="KW-1133">Transmembrane helix</keyword>
<feature type="domain" description="LytR/CpsA/Psr regulator C-terminal" evidence="3">
    <location>
        <begin position="410"/>
        <end position="498"/>
    </location>
</feature>
<evidence type="ECO:0000313" key="5">
    <source>
        <dbReference type="Proteomes" id="UP000321026"/>
    </source>
</evidence>
<feature type="compositionally biased region" description="Acidic residues" evidence="1">
    <location>
        <begin position="128"/>
        <end position="139"/>
    </location>
</feature>
<organism evidence="4 5">
    <name type="scientific">Candidatus Dojkabacteria bacterium</name>
    <dbReference type="NCBI Taxonomy" id="2099670"/>
    <lineage>
        <taxon>Bacteria</taxon>
        <taxon>Candidatus Dojkabacteria</taxon>
    </lineage>
</organism>
<evidence type="ECO:0000259" key="3">
    <source>
        <dbReference type="Pfam" id="PF13399"/>
    </source>
</evidence>
<name>A0A5C7JCV6_9BACT</name>
<proteinExistence type="predicted"/>
<feature type="compositionally biased region" description="Acidic residues" evidence="1">
    <location>
        <begin position="66"/>
        <end position="87"/>
    </location>
</feature>
<keyword evidence="2" id="KW-0472">Membrane</keyword>
<feature type="compositionally biased region" description="Acidic residues" evidence="1">
    <location>
        <begin position="150"/>
        <end position="159"/>
    </location>
</feature>
<keyword evidence="2" id="KW-0812">Transmembrane</keyword>
<sequence length="500" mass="56143">MPDPKDKKDELDAVTAAYESISAKLEELRKQQAKEESQESRVKSQDDESEEKPTKSSKLEANSSNSEDDDDDEAIAEIDIDSEEEVEVTIKGKKADQDEDQSSEAMAPLPGTEEDEPAAKKQVYQADDPLDDESSQDEVADSRQPKADSGDEDPFEDETEKPTIKPREIKPPLPSDDEDELPSLSERGAELMAESDEMEKWEKMKTSAPQEEESEEPKPTYQPLSQADFQSRLRKPEPESTSEEDSFTDSRQPRTGISDEPDSLEDLADQPLEAPREMTGYESTVKKPTSVDSLDDDWDIRRLRPQHRSLPEEEHFDEMPRREFRQPQPQDEENYFDRRNQPLPRKRASVWHLFILVLIGVGVISATVYFLKYQFNEPSKPTPSPEISSSTPTPTPTPTPKPVVEDRGSYRVRVLNGTSQTGLAAKILAQLKEAGYLSDRSGNADNNDYQQTVIKVKEGTQSAALINTIMEDLGSEYSPTSETTLKASDKADVEIILGLK</sequence>
<dbReference type="Gene3D" id="3.30.70.2390">
    <property type="match status" value="1"/>
</dbReference>
<comment type="caution">
    <text evidence="4">The sequence shown here is derived from an EMBL/GenBank/DDBJ whole genome shotgun (WGS) entry which is preliminary data.</text>
</comment>